<feature type="zinc finger region" description="C3H1-type" evidence="8">
    <location>
        <begin position="42"/>
        <end position="71"/>
    </location>
</feature>
<keyword evidence="3 7" id="KW-0507">mRNA processing</keyword>
<dbReference type="Pfam" id="PF18101">
    <property type="entry name" value="Pan3_CK"/>
    <property type="match status" value="1"/>
</dbReference>
<accession>A0A8H5BN15</accession>
<dbReference type="GO" id="GO:0008270">
    <property type="term" value="F:zinc ion binding"/>
    <property type="evidence" value="ECO:0007669"/>
    <property type="project" value="UniProtKB-KW"/>
</dbReference>
<comment type="caution">
    <text evidence="12">The sequence shown here is derived from an EMBL/GenBank/DDBJ whole genome shotgun (WGS) entry which is preliminary data.</text>
</comment>
<dbReference type="FunFam" id="1.10.287.3700:FF:000001">
    <property type="entry name" value="PAN2-PAN3 deadenylation complex subunit PAN3"/>
    <property type="match status" value="1"/>
</dbReference>
<evidence type="ECO:0000259" key="10">
    <source>
        <dbReference type="PROSITE" id="PS50011"/>
    </source>
</evidence>
<evidence type="ECO:0000313" key="13">
    <source>
        <dbReference type="Proteomes" id="UP000541558"/>
    </source>
</evidence>
<evidence type="ECO:0000259" key="11">
    <source>
        <dbReference type="PROSITE" id="PS50103"/>
    </source>
</evidence>
<dbReference type="EMBL" id="JAACJK010000163">
    <property type="protein sequence ID" value="KAF5326434.1"/>
    <property type="molecule type" value="Genomic_DNA"/>
</dbReference>
<evidence type="ECO:0000256" key="4">
    <source>
        <dbReference type="ARBA" id="ARBA00022741"/>
    </source>
</evidence>
<feature type="domain" description="Protein kinase" evidence="10">
    <location>
        <begin position="288"/>
        <end position="649"/>
    </location>
</feature>
<protein>
    <recommendedName>
        <fullName evidence="7">PAN2-PAN3 deadenylation complex subunit PAN3</fullName>
    </recommendedName>
    <alternativeName>
        <fullName evidence="7">PAB1P-dependent poly(A)-specific ribonuclease</fullName>
    </alternativeName>
    <alternativeName>
        <fullName evidence="7">Poly(A)-nuclease deadenylation complex subunit 3</fullName>
        <shortName evidence="7">PAN deadenylation complex subunit 3</shortName>
    </alternativeName>
</protein>
<keyword evidence="4 7" id="KW-0547">Nucleotide-binding</keyword>
<evidence type="ECO:0000256" key="7">
    <source>
        <dbReference type="HAMAP-Rule" id="MF_03181"/>
    </source>
</evidence>
<dbReference type="Proteomes" id="UP000541558">
    <property type="component" value="Unassembled WGS sequence"/>
</dbReference>
<dbReference type="InterPro" id="IPR030844">
    <property type="entry name" value="PAN3"/>
</dbReference>
<dbReference type="GO" id="GO:0000932">
    <property type="term" value="C:P-body"/>
    <property type="evidence" value="ECO:0007669"/>
    <property type="project" value="TreeGrafter"/>
</dbReference>
<dbReference type="OrthoDB" id="204958at2759"/>
<dbReference type="GO" id="GO:0006397">
    <property type="term" value="P:mRNA processing"/>
    <property type="evidence" value="ECO:0007669"/>
    <property type="project" value="UniProtKB-KW"/>
</dbReference>
<feature type="binding site" evidence="7">
    <location>
        <begin position="458"/>
        <end position="459"/>
    </location>
    <ligand>
        <name>ATP</name>
        <dbReference type="ChEBI" id="CHEBI:30616"/>
    </ligand>
</feature>
<feature type="region of interest" description="Disordered" evidence="9">
    <location>
        <begin position="120"/>
        <end position="143"/>
    </location>
</feature>
<gene>
    <name evidence="7" type="primary">PAN3</name>
    <name evidence="12" type="ORF">D9611_000794</name>
</gene>
<evidence type="ECO:0000256" key="9">
    <source>
        <dbReference type="SAM" id="MobiDB-lite"/>
    </source>
</evidence>
<comment type="function">
    <text evidence="7">Regulatory subunit of the poly(A)-nuclease (PAN) deadenylation complex, one of two cytoplasmic mRNA deadenylases involved in mRNA turnover. PAN specifically shortens poly(A) tails of RNA and the activity is stimulated by poly(A)-binding protein PAB1. PAN deadenylation is followed by rapid degradation of the shortened mRNA tails by the CCR4-NOT complex. Deadenylated mRNAs are then degraded by two alternative mechanisms, namely exosome-mediated 3'-5' exonucleolytic degradation, or deadenlyation-dependent mRNA decaping and subsequent 5'-3' exonucleolytic degradation by XRN1. May also be involved in post-transcriptional maturation of mRNA poly(A) tails. PAN3 acts as a positive regulator for PAN activity, recruiting the catalytic subunit PAN2 to mRNA via its interaction with RNA and with PAB1.</text>
</comment>
<comment type="domain">
    <text evidence="7">The pseudokinase domain, the coiled-coil (CC), and C-terminal knob domain (CK) form a structural unit (PKC) that forms an extensive high-affinity interaction surface for PAN2.</text>
</comment>
<keyword evidence="13" id="KW-1185">Reference proteome</keyword>
<comment type="caution">
    <text evidence="7">Lacks conserved residue(s) required for the propagation of feature annotation.</text>
</comment>
<dbReference type="AlphaFoldDB" id="A0A8H5BN15"/>
<feature type="region of interest" description="Knob domain" evidence="7">
    <location>
        <begin position="597"/>
        <end position="700"/>
    </location>
</feature>
<keyword evidence="5 7" id="KW-0067">ATP-binding</keyword>
<keyword evidence="8" id="KW-0862">Zinc</keyword>
<dbReference type="Gene3D" id="6.10.250.3160">
    <property type="match status" value="1"/>
</dbReference>
<feature type="compositionally biased region" description="Pro residues" evidence="9">
    <location>
        <begin position="70"/>
        <end position="83"/>
    </location>
</feature>
<evidence type="ECO:0000256" key="3">
    <source>
        <dbReference type="ARBA" id="ARBA00022664"/>
    </source>
</evidence>
<proteinExistence type="inferred from homology"/>
<dbReference type="Gene3D" id="1.20.5.5160">
    <property type="match status" value="1"/>
</dbReference>
<dbReference type="InterPro" id="IPR000719">
    <property type="entry name" value="Prot_kinase_dom"/>
</dbReference>
<sequence length="700" mass="77620">MSYFSRPQSAAVRIVKPSSNPDEPAKGSQSATSSATNTPRKDTTQRQCRNIVIYGRCKYQDKGCIYYHPPSTPPEAPATPSPPATSGARPESPVVSGVLSAHAVNAPVFVPKAASTIAASVGGSASSPPTPSRPPTASAYSDDPFVQQDNQWQDYEEEQSGYDYSYDGNGQMESLAGQMEELSTGYYDDSYDGHHYGSGYDDAAAYFATAPAPMFIRQPLNYHLYTPTTTPDFVPSTTNTHFVPPSAELRQTMQERSETIRGVAPPGLNLPDELQGYHTLVPLEVTPTGTERRKFGNWYSTVYRAIKASDGLPYVLRRIENYRLVSAAAFGPIEFWSNLKHPTVVSVKEAFTTRAFDDNSLVVVYAYHPNSRTLADLHLKQNKPPPATTPVPTPTFTPRGGRFQPGPFGGQIPQSGLVLGQQQPPVPERTMWSYIVQIAGAIKRVHEAGYAVRNIDATKILLTSQNRIRLSSCGTMDVLMHDTPQDVHLLQQEDLSQFGRLIFTLCCQNTGASVGPHFQKSIDHILRFYGQDMKSLALWLISKGSVKNIDSVLDSIRGRVLQEQEDALSGMDRYEHELQSELENARLVRLMTKFGFINERPEFAREPRWSETGDRYIIKLFRDYVFHQVDEHGNPVLDMSHVLECLNKLDAGTDEKMMLVARDEQSCLVVSYKDVKACMEGAFSDLTKAAIASPAAYKHR</sequence>
<feature type="coiled-coil region" evidence="7">
    <location>
        <begin position="558"/>
        <end position="596"/>
    </location>
</feature>
<reference evidence="12 13" key="1">
    <citation type="journal article" date="2020" name="ISME J.">
        <title>Uncovering the hidden diversity of litter-decomposition mechanisms in mushroom-forming fungi.</title>
        <authorList>
            <person name="Floudas D."/>
            <person name="Bentzer J."/>
            <person name="Ahren D."/>
            <person name="Johansson T."/>
            <person name="Persson P."/>
            <person name="Tunlid A."/>
        </authorList>
    </citation>
    <scope>NUCLEOTIDE SEQUENCE [LARGE SCALE GENOMIC DNA]</scope>
    <source>
        <strain evidence="12 13">CBS 175.51</strain>
    </source>
</reference>
<comment type="domain">
    <text evidence="7">The N-terminal zinc finger binds to poly(A) RNA.</text>
</comment>
<evidence type="ECO:0000313" key="12">
    <source>
        <dbReference type="EMBL" id="KAF5326434.1"/>
    </source>
</evidence>
<dbReference type="Gene3D" id="1.10.287.3700">
    <property type="match status" value="1"/>
</dbReference>
<comment type="subcellular location">
    <subcellularLocation>
        <location evidence="1 7">Cytoplasm</location>
    </subcellularLocation>
</comment>
<dbReference type="GO" id="GO:0008143">
    <property type="term" value="F:poly(A) binding"/>
    <property type="evidence" value="ECO:0007669"/>
    <property type="project" value="TreeGrafter"/>
</dbReference>
<feature type="region of interest" description="Disordered" evidence="9">
    <location>
        <begin position="70"/>
        <end position="93"/>
    </location>
</feature>
<evidence type="ECO:0000256" key="6">
    <source>
        <dbReference type="ARBA" id="ARBA00023054"/>
    </source>
</evidence>
<evidence type="ECO:0000256" key="8">
    <source>
        <dbReference type="PROSITE-ProRule" id="PRU00723"/>
    </source>
</evidence>
<comment type="similarity">
    <text evidence="7">Belongs to the protein kinase superfamily. PAN3 family.</text>
</comment>
<comment type="domain">
    <text evidence="7">Contains a pseudokinase domain. The protein kinase domain is predicted to be catalytically inactive because some of the residues important for catalytic activity are substituted and it lacks the equivalent of the binding site for a peptide substrate. However, it has retained an ATP-binding site and ATP-binding is required for mRNA degradation, stimulating the activity of the PAN2 nuclease in vitro. The nucleotide-binding site is juxtaposed to the RNase active site of PAN2 in the complex and may actually bind nucleosides of a poly(A) RNA rather than ATP, feeding the poly(A)-tail to the active site of the deadenylase and thus increasing the efficiency with which this distributive enzyme degrades oligo(A) RNAs.</text>
</comment>
<dbReference type="GO" id="GO:0000289">
    <property type="term" value="P:nuclear-transcribed mRNA poly(A) tail shortening"/>
    <property type="evidence" value="ECO:0007669"/>
    <property type="project" value="UniProtKB-UniRule"/>
</dbReference>
<name>A0A8H5BN15_9AGAR</name>
<dbReference type="PROSITE" id="PS50011">
    <property type="entry name" value="PROTEIN_KINASE_DOM"/>
    <property type="match status" value="1"/>
</dbReference>
<dbReference type="PROSITE" id="PS50103">
    <property type="entry name" value="ZF_C3H1"/>
    <property type="match status" value="1"/>
</dbReference>
<evidence type="ECO:0000256" key="1">
    <source>
        <dbReference type="ARBA" id="ARBA00004496"/>
    </source>
</evidence>
<dbReference type="GO" id="GO:0031251">
    <property type="term" value="C:PAN complex"/>
    <property type="evidence" value="ECO:0007669"/>
    <property type="project" value="UniProtKB-UniRule"/>
</dbReference>
<dbReference type="PANTHER" id="PTHR12272:SF11">
    <property type="entry name" value="PAN2-PAN3 DEADENYLATION COMPLEX SUBUNIT PAN3"/>
    <property type="match status" value="1"/>
</dbReference>
<feature type="binding site" evidence="7">
    <location>
        <position position="317"/>
    </location>
    <ligand>
        <name>ATP</name>
        <dbReference type="ChEBI" id="CHEBI:30616"/>
    </ligand>
</feature>
<dbReference type="PANTHER" id="PTHR12272">
    <property type="entry name" value="DEADENYLATION COMPLEX SUBUNIT PAN3"/>
    <property type="match status" value="1"/>
</dbReference>
<feature type="domain" description="C3H1-type" evidence="11">
    <location>
        <begin position="42"/>
        <end position="71"/>
    </location>
</feature>
<feature type="compositionally biased region" description="Polar residues" evidence="9">
    <location>
        <begin position="17"/>
        <end position="38"/>
    </location>
</feature>
<dbReference type="GO" id="GO:0005524">
    <property type="term" value="F:ATP binding"/>
    <property type="evidence" value="ECO:0007669"/>
    <property type="project" value="UniProtKB-UniRule"/>
</dbReference>
<evidence type="ECO:0000256" key="5">
    <source>
        <dbReference type="ARBA" id="ARBA00022840"/>
    </source>
</evidence>
<dbReference type="Gene3D" id="1.10.510.10">
    <property type="entry name" value="Transferase(Phosphotransferase) domain 1"/>
    <property type="match status" value="1"/>
</dbReference>
<keyword evidence="8" id="KW-0479">Metal-binding</keyword>
<evidence type="ECO:0000256" key="2">
    <source>
        <dbReference type="ARBA" id="ARBA00022490"/>
    </source>
</evidence>
<dbReference type="SUPFAM" id="SSF56112">
    <property type="entry name" value="Protein kinase-like (PK-like)"/>
    <property type="match status" value="1"/>
</dbReference>
<comment type="subunit">
    <text evidence="7">Homodimer. Forms a heterotrimer with a catalytic subunit PAN2 to form the poly(A)-nuclease (PAN) deadenylation complex. Interacts (via PAM-2 motif) with poly(A)-binding protein PAB1 (via PABC domain), conferring substrate specificity of the enzyme complex.</text>
</comment>
<dbReference type="GO" id="GO:0004672">
    <property type="term" value="F:protein kinase activity"/>
    <property type="evidence" value="ECO:0007669"/>
    <property type="project" value="InterPro"/>
</dbReference>
<feature type="region of interest" description="Disordered" evidence="9">
    <location>
        <begin position="1"/>
        <end position="47"/>
    </location>
</feature>
<dbReference type="InterPro" id="IPR041332">
    <property type="entry name" value="Pan3_CK"/>
</dbReference>
<keyword evidence="2 7" id="KW-0963">Cytoplasm</keyword>
<dbReference type="InterPro" id="IPR011009">
    <property type="entry name" value="Kinase-like_dom_sf"/>
</dbReference>
<keyword evidence="8" id="KW-0863">Zinc-finger</keyword>
<keyword evidence="6 7" id="KW-0175">Coiled coil</keyword>
<dbReference type="HAMAP" id="MF_03181">
    <property type="entry name" value="PAN3"/>
    <property type="match status" value="1"/>
</dbReference>
<organism evidence="12 13">
    <name type="scientific">Ephemerocybe angulata</name>
    <dbReference type="NCBI Taxonomy" id="980116"/>
    <lineage>
        <taxon>Eukaryota</taxon>
        <taxon>Fungi</taxon>
        <taxon>Dikarya</taxon>
        <taxon>Basidiomycota</taxon>
        <taxon>Agaricomycotina</taxon>
        <taxon>Agaricomycetes</taxon>
        <taxon>Agaricomycetidae</taxon>
        <taxon>Agaricales</taxon>
        <taxon>Agaricineae</taxon>
        <taxon>Psathyrellaceae</taxon>
        <taxon>Ephemerocybe</taxon>
    </lineage>
</organism>
<dbReference type="InterPro" id="IPR000571">
    <property type="entry name" value="Znf_CCCH"/>
</dbReference>
<dbReference type="Pfam" id="PF25586">
    <property type="entry name" value="zf-CCCH_PAN3"/>
    <property type="match status" value="1"/>
</dbReference>